<keyword evidence="3" id="KW-0808">Transferase</keyword>
<dbReference type="SUPFAM" id="SSF47384">
    <property type="entry name" value="Homodimeric domain of signal transducing histidine kinase"/>
    <property type="match status" value="1"/>
</dbReference>
<evidence type="ECO:0000256" key="6">
    <source>
        <dbReference type="SAM" id="MobiDB-lite"/>
    </source>
</evidence>
<dbReference type="SMART" id="SM00388">
    <property type="entry name" value="HisKA"/>
    <property type="match status" value="1"/>
</dbReference>
<keyword evidence="4 8" id="KW-0418">Kinase</keyword>
<dbReference type="PANTHER" id="PTHR43711:SF1">
    <property type="entry name" value="HISTIDINE KINASE 1"/>
    <property type="match status" value="1"/>
</dbReference>
<evidence type="ECO:0000256" key="5">
    <source>
        <dbReference type="ARBA" id="ARBA00023012"/>
    </source>
</evidence>
<dbReference type="EMBL" id="JBHLWN010000073">
    <property type="protein sequence ID" value="MFC0214425.1"/>
    <property type="molecule type" value="Genomic_DNA"/>
</dbReference>
<evidence type="ECO:0000256" key="2">
    <source>
        <dbReference type="ARBA" id="ARBA00012438"/>
    </source>
</evidence>
<evidence type="ECO:0000256" key="1">
    <source>
        <dbReference type="ARBA" id="ARBA00000085"/>
    </source>
</evidence>
<dbReference type="Gene3D" id="1.10.287.130">
    <property type="match status" value="1"/>
</dbReference>
<comment type="catalytic activity">
    <reaction evidence="1">
        <text>ATP + protein L-histidine = ADP + protein N-phospho-L-histidine.</text>
        <dbReference type="EC" id="2.7.13.3"/>
    </reaction>
</comment>
<dbReference type="InterPro" id="IPR003661">
    <property type="entry name" value="HisK_dim/P_dom"/>
</dbReference>
<dbReference type="Pfam" id="PF00512">
    <property type="entry name" value="HisKA"/>
    <property type="match status" value="1"/>
</dbReference>
<keyword evidence="5" id="KW-0902">Two-component regulatory system</keyword>
<dbReference type="InterPro" id="IPR036097">
    <property type="entry name" value="HisK_dim/P_sf"/>
</dbReference>
<evidence type="ECO:0000313" key="9">
    <source>
        <dbReference type="Proteomes" id="UP001589776"/>
    </source>
</evidence>
<feature type="region of interest" description="Disordered" evidence="6">
    <location>
        <begin position="263"/>
        <end position="318"/>
    </location>
</feature>
<name>A0ABV6DP50_9BACL</name>
<dbReference type="GO" id="GO:0016301">
    <property type="term" value="F:kinase activity"/>
    <property type="evidence" value="ECO:0007669"/>
    <property type="project" value="UniProtKB-KW"/>
</dbReference>
<comment type="caution">
    <text evidence="8">The sequence shown here is derived from an EMBL/GenBank/DDBJ whole genome shotgun (WGS) entry which is preliminary data.</text>
</comment>
<gene>
    <name evidence="8" type="ORF">ACFFK0_18505</name>
</gene>
<dbReference type="CDD" id="cd00082">
    <property type="entry name" value="HisKA"/>
    <property type="match status" value="1"/>
</dbReference>
<dbReference type="EC" id="2.7.13.3" evidence="2"/>
<sequence length="471" mass="50434">MGNGAFGAQRKGHADDPLAQRLYDIEPDTMLSEGDPLCGWRVRLPYERTFAIWMPMTQDRSVAAMQGLLRQETAASLQAGYELSLVPLRSCMMGAWTGLLYADAEERPLPTVAPEAARGLRAFLLTALLLADALRRLHARGAAHGALAPERVWLHAPSGSVRFCGFAAAGAAGEAPAPAAADVAALGRLLAWLTHGGQAPFGAAQPLAPAHAFADGTPVPSALAAQLQRFAAAAAAPEASPLTAGDAQRELERLVRRWSLTGRLGEPGAEPAEPPAAAAGALSPAAPTAAAKTAGHKASHAHSGSAAQEPGSEVSRLQAELKRANARIEKLEESRRHLISNLSHELRTPLTLIRGYVEGLLEGVIGDPQRQRRSLETVHLKVADMERLITDMFELTALETRQASFHLEPVLVSSLKEYLKVKFELDIEQAGHRLRIVVGRPFYSKAYYVHVDLSRLTQVLGEPVFEGSKVP</sequence>
<reference evidence="8 9" key="1">
    <citation type="submission" date="2024-09" db="EMBL/GenBank/DDBJ databases">
        <authorList>
            <person name="Sun Q."/>
            <person name="Mori K."/>
        </authorList>
    </citation>
    <scope>NUCLEOTIDE SEQUENCE [LARGE SCALE GENOMIC DNA]</scope>
    <source>
        <strain evidence="8 9">CCM 7759</strain>
    </source>
</reference>
<dbReference type="Gene3D" id="1.10.510.10">
    <property type="entry name" value="Transferase(Phosphotransferase) domain 1"/>
    <property type="match status" value="1"/>
</dbReference>
<feature type="domain" description="Signal transduction histidine kinase dimerisation/phosphoacceptor" evidence="7">
    <location>
        <begin position="334"/>
        <end position="401"/>
    </location>
</feature>
<organism evidence="8 9">
    <name type="scientific">Paenibacillus chartarius</name>
    <dbReference type="NCBI Taxonomy" id="747481"/>
    <lineage>
        <taxon>Bacteria</taxon>
        <taxon>Bacillati</taxon>
        <taxon>Bacillota</taxon>
        <taxon>Bacilli</taxon>
        <taxon>Bacillales</taxon>
        <taxon>Paenibacillaceae</taxon>
        <taxon>Paenibacillus</taxon>
    </lineage>
</organism>
<protein>
    <recommendedName>
        <fullName evidence="2">histidine kinase</fullName>
        <ecNumber evidence="2">2.7.13.3</ecNumber>
    </recommendedName>
</protein>
<proteinExistence type="predicted"/>
<feature type="compositionally biased region" description="Low complexity" evidence="6">
    <location>
        <begin position="264"/>
        <end position="293"/>
    </location>
</feature>
<evidence type="ECO:0000313" key="8">
    <source>
        <dbReference type="EMBL" id="MFC0214425.1"/>
    </source>
</evidence>
<dbReference type="Proteomes" id="UP001589776">
    <property type="component" value="Unassembled WGS sequence"/>
</dbReference>
<evidence type="ECO:0000256" key="4">
    <source>
        <dbReference type="ARBA" id="ARBA00022777"/>
    </source>
</evidence>
<evidence type="ECO:0000256" key="3">
    <source>
        <dbReference type="ARBA" id="ARBA00022679"/>
    </source>
</evidence>
<keyword evidence="9" id="KW-1185">Reference proteome</keyword>
<evidence type="ECO:0000259" key="7">
    <source>
        <dbReference type="SMART" id="SM00388"/>
    </source>
</evidence>
<dbReference type="RefSeq" id="WP_377471793.1">
    <property type="nucleotide sequence ID" value="NZ_JBHLWN010000073.1"/>
</dbReference>
<dbReference type="PANTHER" id="PTHR43711">
    <property type="entry name" value="TWO-COMPONENT HISTIDINE KINASE"/>
    <property type="match status" value="1"/>
</dbReference>
<dbReference type="InterPro" id="IPR050736">
    <property type="entry name" value="Sensor_HK_Regulatory"/>
</dbReference>
<accession>A0ABV6DP50</accession>